<dbReference type="GO" id="GO:0046872">
    <property type="term" value="F:metal ion binding"/>
    <property type="evidence" value="ECO:0007669"/>
    <property type="project" value="UniProtKB-KW"/>
</dbReference>
<evidence type="ECO:0000256" key="4">
    <source>
        <dbReference type="ARBA" id="ARBA00022670"/>
    </source>
</evidence>
<sequence length="851" mass="93255">MSNRQLGPLQFLLYLAPVFILGPIIGYRHHITLPEPVTELINNQTNLPQICEANILEYSRILSEDIGYRTVGTAEHAQADLWMHQTIKDIKTECDRIVKESGGRKLECEIWRQEGSGSHRFDIMNTRLYKTYVSLSNFIVRVSDGTDEGKKHAVLVNSHLDSQLPGPGAADDAISVGIMLDAIRVLLGTPDWSPKHSIIFLFNHAEESLQDGSHMFSTQHPIASSVRAVINLEAAGTTGREILFQATSKEMIEAYSHVPRPFGTIFASDIFGSGIIMSDTDFRQFQDYLNVTGLDMAIIGNSYLYHMRKDLVENIEPGVGQHMGENALALLLHLSGHASPLPQLTDGYSKPEMVYFSHVIPYFFIYTFSTAKIIYAVFLIVTVALIRFRNPFPAKTLVLSVLATILAFVGALAGANAVALVMTHVLDKSMSWFKDELSTIVLYGPAAILGTLISQLLFPPLPEAAVYSSVLFVQAVAAFGLQLLDLGSASLFFITALPLVAAYALNPIFTSITREKGISTLTYVFGSFIPLITGTLVIVPTIEVFVPLTGRMSASAPADHLIATIVTVVGSVSLPLLAPFSHRFGQGYLKQFVVALLVVNAALIAVFAQRDVYDDMHQRRVFVLRVENVTTHEHHLHLAASDGAPGFPDLVHAVAGDFGAQGAVAQSVVMDYYNGDWDPLYPFSAASPFIAFLTPFKIALPATTQGFLESGGEFEVKAVNDARDLVAGTRKVTLRIYHPGLIWTVIAFDAHVLEWNLDDNPPDKLTRHHIKEASFYGQDTWEVAMVIKDAPVQVNYIGLLEKAMWPGKRATKEEGGASMELFEELDAWLDEKTSGKVDATLIGGVAGVVTL</sequence>
<evidence type="ECO:0000256" key="14">
    <source>
        <dbReference type="RuleBase" id="RU361240"/>
    </source>
</evidence>
<evidence type="ECO:0000256" key="9">
    <source>
        <dbReference type="ARBA" id="ARBA00022833"/>
    </source>
</evidence>
<gene>
    <name evidence="18" type="ORF">EV421DRAFT_1703683</name>
</gene>
<keyword evidence="6 14" id="KW-0479">Metal-binding</keyword>
<dbReference type="CDD" id="cd03875">
    <property type="entry name" value="M28_Fxna_like"/>
    <property type="match status" value="1"/>
</dbReference>
<organism evidence="18 19">
    <name type="scientific">Armillaria borealis</name>
    <dbReference type="NCBI Taxonomy" id="47425"/>
    <lineage>
        <taxon>Eukaryota</taxon>
        <taxon>Fungi</taxon>
        <taxon>Dikarya</taxon>
        <taxon>Basidiomycota</taxon>
        <taxon>Agaricomycotina</taxon>
        <taxon>Agaricomycetes</taxon>
        <taxon>Agaricomycetidae</taxon>
        <taxon>Agaricales</taxon>
        <taxon>Marasmiineae</taxon>
        <taxon>Physalacriaceae</taxon>
        <taxon>Armillaria</taxon>
    </lineage>
</organism>
<name>A0AA39JZR3_9AGAR</name>
<dbReference type="Gene3D" id="3.40.630.10">
    <property type="entry name" value="Zn peptidases"/>
    <property type="match status" value="1"/>
</dbReference>
<keyword evidence="19" id="KW-1185">Reference proteome</keyword>
<reference evidence="18" key="1">
    <citation type="submission" date="2023-06" db="EMBL/GenBank/DDBJ databases">
        <authorList>
            <consortium name="Lawrence Berkeley National Laboratory"/>
            <person name="Ahrendt S."/>
            <person name="Sahu N."/>
            <person name="Indic B."/>
            <person name="Wong-Bajracharya J."/>
            <person name="Merenyi Z."/>
            <person name="Ke H.-M."/>
            <person name="Monk M."/>
            <person name="Kocsube S."/>
            <person name="Drula E."/>
            <person name="Lipzen A."/>
            <person name="Balint B."/>
            <person name="Henrissat B."/>
            <person name="Andreopoulos B."/>
            <person name="Martin F.M."/>
            <person name="Harder C.B."/>
            <person name="Rigling D."/>
            <person name="Ford K.L."/>
            <person name="Foster G.D."/>
            <person name="Pangilinan J."/>
            <person name="Papanicolaou A."/>
            <person name="Barry K."/>
            <person name="LaButti K."/>
            <person name="Viragh M."/>
            <person name="Koriabine M."/>
            <person name="Yan M."/>
            <person name="Riley R."/>
            <person name="Champramary S."/>
            <person name="Plett K.L."/>
            <person name="Tsai I.J."/>
            <person name="Slot J."/>
            <person name="Sipos G."/>
            <person name="Plett J."/>
            <person name="Nagy L.G."/>
            <person name="Grigoriev I.V."/>
        </authorList>
    </citation>
    <scope>NUCLEOTIDE SEQUENCE</scope>
    <source>
        <strain evidence="18">FPL87.14</strain>
    </source>
</reference>
<dbReference type="AlphaFoldDB" id="A0AA39JZR3"/>
<evidence type="ECO:0000256" key="7">
    <source>
        <dbReference type="ARBA" id="ARBA00022801"/>
    </source>
</evidence>
<keyword evidence="7 14" id="KW-0378">Hydrolase</keyword>
<evidence type="ECO:0000256" key="8">
    <source>
        <dbReference type="ARBA" id="ARBA00022824"/>
    </source>
</evidence>
<dbReference type="GO" id="GO:0008235">
    <property type="term" value="F:metalloexopeptidase activity"/>
    <property type="evidence" value="ECO:0007669"/>
    <property type="project" value="InterPro"/>
</dbReference>
<dbReference type="PANTHER" id="PTHR12147">
    <property type="entry name" value="METALLOPEPTIDASE M28 FAMILY MEMBER"/>
    <property type="match status" value="1"/>
</dbReference>
<feature type="transmembrane region" description="Helical" evidence="15">
    <location>
        <begin position="490"/>
        <end position="509"/>
    </location>
</feature>
<dbReference type="GO" id="GO:0005789">
    <property type="term" value="C:endoplasmic reticulum membrane"/>
    <property type="evidence" value="ECO:0007669"/>
    <property type="project" value="UniProtKB-SubCell"/>
</dbReference>
<dbReference type="Proteomes" id="UP001175226">
    <property type="component" value="Unassembled WGS sequence"/>
</dbReference>
<evidence type="ECO:0000256" key="5">
    <source>
        <dbReference type="ARBA" id="ARBA00022692"/>
    </source>
</evidence>
<evidence type="ECO:0000256" key="3">
    <source>
        <dbReference type="ARBA" id="ARBA00010918"/>
    </source>
</evidence>
<comment type="subcellular location">
    <subcellularLocation>
        <location evidence="2">Endoplasmic reticulum membrane</location>
        <topology evidence="2">Multi-pass membrane protein</topology>
    </subcellularLocation>
</comment>
<dbReference type="EC" id="3.4.-.-" evidence="14"/>
<feature type="transmembrane region" description="Helical" evidence="15">
    <location>
        <begin position="12"/>
        <end position="30"/>
    </location>
</feature>
<dbReference type="FunFam" id="3.40.630.10:FF:000008">
    <property type="entry name" value="Endoplasmic reticulum metallopeptidase 1"/>
    <property type="match status" value="1"/>
</dbReference>
<dbReference type="InterPro" id="IPR048024">
    <property type="entry name" value="Fxna-like_M28_dom"/>
</dbReference>
<dbReference type="Pfam" id="PF22249">
    <property type="entry name" value="ERMP1-TM"/>
    <property type="match status" value="1"/>
</dbReference>
<feature type="transmembrane region" description="Helical" evidence="15">
    <location>
        <begin position="465"/>
        <end position="484"/>
    </location>
</feature>
<feature type="transmembrane region" description="Helical" evidence="15">
    <location>
        <begin position="562"/>
        <end position="580"/>
    </location>
</feature>
<keyword evidence="8" id="KW-0256">Endoplasmic reticulum</keyword>
<evidence type="ECO:0000313" key="19">
    <source>
        <dbReference type="Proteomes" id="UP001175226"/>
    </source>
</evidence>
<feature type="transmembrane region" description="Helical" evidence="15">
    <location>
        <begin position="363"/>
        <end position="385"/>
    </location>
</feature>
<evidence type="ECO:0000256" key="13">
    <source>
        <dbReference type="ARBA" id="ARBA00023180"/>
    </source>
</evidence>
<proteinExistence type="inferred from homology"/>
<comment type="cofactor">
    <cofactor evidence="1">
        <name>Zn(2+)</name>
        <dbReference type="ChEBI" id="CHEBI:29105"/>
    </cofactor>
</comment>
<evidence type="ECO:0000256" key="2">
    <source>
        <dbReference type="ARBA" id="ARBA00004477"/>
    </source>
</evidence>
<dbReference type="InterPro" id="IPR007484">
    <property type="entry name" value="Peptidase_M28"/>
</dbReference>
<evidence type="ECO:0000256" key="10">
    <source>
        <dbReference type="ARBA" id="ARBA00022989"/>
    </source>
</evidence>
<evidence type="ECO:0000259" key="17">
    <source>
        <dbReference type="Pfam" id="PF22249"/>
    </source>
</evidence>
<comment type="similarity">
    <text evidence="3 14">Belongs to the peptidase M28 family.</text>
</comment>
<dbReference type="SUPFAM" id="SSF53187">
    <property type="entry name" value="Zn-dependent exopeptidases"/>
    <property type="match status" value="1"/>
</dbReference>
<accession>A0AA39JZR3</accession>
<dbReference type="GO" id="GO:0006508">
    <property type="term" value="P:proteolysis"/>
    <property type="evidence" value="ECO:0007669"/>
    <property type="project" value="UniProtKB-KW"/>
</dbReference>
<evidence type="ECO:0000256" key="6">
    <source>
        <dbReference type="ARBA" id="ARBA00022723"/>
    </source>
</evidence>
<dbReference type="InterPro" id="IPR053974">
    <property type="entry name" value="ERMP1_1-A_TM"/>
</dbReference>
<dbReference type="Pfam" id="PF04389">
    <property type="entry name" value="Peptidase_M28"/>
    <property type="match status" value="1"/>
</dbReference>
<keyword evidence="5 15" id="KW-0812">Transmembrane</keyword>
<feature type="transmembrane region" description="Helical" evidence="15">
    <location>
        <begin position="440"/>
        <end position="458"/>
    </location>
</feature>
<keyword evidence="4 14" id="KW-0645">Protease</keyword>
<evidence type="ECO:0000256" key="12">
    <source>
        <dbReference type="ARBA" id="ARBA00023136"/>
    </source>
</evidence>
<dbReference type="PANTHER" id="PTHR12147:SF22">
    <property type="entry name" value="ENDOPLASMIC RETICULUM METALLOPEPTIDASE 1"/>
    <property type="match status" value="1"/>
</dbReference>
<feature type="domain" description="Endoplasmic reticulum metallopeptidase 1/1-A TM" evidence="17">
    <location>
        <begin position="395"/>
        <end position="572"/>
    </location>
</feature>
<feature type="transmembrane region" description="Helical" evidence="15">
    <location>
        <begin position="521"/>
        <end position="542"/>
    </location>
</feature>
<protein>
    <recommendedName>
        <fullName evidence="14">Peptide hydrolase</fullName>
        <ecNumber evidence="14">3.4.-.-</ecNumber>
    </recommendedName>
</protein>
<feature type="domain" description="Peptidase M28" evidence="16">
    <location>
        <begin position="139"/>
        <end position="330"/>
    </location>
</feature>
<evidence type="ECO:0000256" key="1">
    <source>
        <dbReference type="ARBA" id="ARBA00001947"/>
    </source>
</evidence>
<dbReference type="EMBL" id="JAUEPT010000006">
    <property type="protein sequence ID" value="KAK0450761.1"/>
    <property type="molecule type" value="Genomic_DNA"/>
</dbReference>
<feature type="transmembrane region" description="Helical" evidence="15">
    <location>
        <begin position="592"/>
        <end position="609"/>
    </location>
</feature>
<keyword evidence="12 15" id="KW-0472">Membrane</keyword>
<dbReference type="InterPro" id="IPR045175">
    <property type="entry name" value="M28_fam"/>
</dbReference>
<feature type="transmembrane region" description="Helical" evidence="15">
    <location>
        <begin position="397"/>
        <end position="420"/>
    </location>
</feature>
<evidence type="ECO:0000313" key="18">
    <source>
        <dbReference type="EMBL" id="KAK0450761.1"/>
    </source>
</evidence>
<keyword evidence="13" id="KW-0325">Glycoprotein</keyword>
<keyword evidence="9 14" id="KW-0862">Zinc</keyword>
<evidence type="ECO:0000256" key="15">
    <source>
        <dbReference type="SAM" id="Phobius"/>
    </source>
</evidence>
<comment type="caution">
    <text evidence="18">The sequence shown here is derived from an EMBL/GenBank/DDBJ whole genome shotgun (WGS) entry which is preliminary data.</text>
</comment>
<evidence type="ECO:0000256" key="11">
    <source>
        <dbReference type="ARBA" id="ARBA00023049"/>
    </source>
</evidence>
<keyword evidence="11" id="KW-0482">Metalloprotease</keyword>
<evidence type="ECO:0000259" key="16">
    <source>
        <dbReference type="Pfam" id="PF04389"/>
    </source>
</evidence>
<keyword evidence="10 15" id="KW-1133">Transmembrane helix</keyword>